<feature type="binding site" evidence="8">
    <location>
        <begin position="221"/>
        <end position="222"/>
    </location>
    <ligand>
        <name>substrate</name>
    </ligand>
</feature>
<dbReference type="UniPathway" id="UPA00034">
    <property type="reaction ID" value="UER00025"/>
</dbReference>
<dbReference type="PANTHER" id="PTHR31689">
    <property type="entry name" value="DIAMINOPIMELATE EPIMERASE, CHLOROPLASTIC"/>
    <property type="match status" value="1"/>
</dbReference>
<dbReference type="KEGG" id="hjo:AY555_03610"/>
<dbReference type="EC" id="5.1.1.7" evidence="3 8"/>
<feature type="site" description="Could be important to modulate the pK values of the two catalytic cysteine residues" evidence="8">
    <location>
        <position position="211"/>
    </location>
</feature>
<evidence type="ECO:0000256" key="2">
    <source>
        <dbReference type="ARBA" id="ARBA00010219"/>
    </source>
</evidence>
<dbReference type="GO" id="GO:0005829">
    <property type="term" value="C:cytosol"/>
    <property type="evidence" value="ECO:0007669"/>
    <property type="project" value="TreeGrafter"/>
</dbReference>
<evidence type="ECO:0000256" key="5">
    <source>
        <dbReference type="ARBA" id="ARBA00023154"/>
    </source>
</evidence>
<dbReference type="OrthoDB" id="9805408at2"/>
<keyword evidence="6 8" id="KW-0413">Isomerase</keyword>
<evidence type="ECO:0000256" key="1">
    <source>
        <dbReference type="ARBA" id="ARBA00005196"/>
    </source>
</evidence>
<evidence type="ECO:0000313" key="10">
    <source>
        <dbReference type="EMBL" id="AMW34423.1"/>
    </source>
</evidence>
<proteinExistence type="inferred from homology"/>
<dbReference type="PROSITE" id="PS01326">
    <property type="entry name" value="DAP_EPIMERASE"/>
    <property type="match status" value="1"/>
</dbReference>
<feature type="active site" description="Proton donor" evidence="8">
    <location>
        <position position="77"/>
    </location>
</feature>
<evidence type="ECO:0000313" key="11">
    <source>
        <dbReference type="Proteomes" id="UP000076066"/>
    </source>
</evidence>
<comment type="subunit">
    <text evidence="8">Homodimer.</text>
</comment>
<dbReference type="SUPFAM" id="SSF54506">
    <property type="entry name" value="Diaminopimelate epimerase-like"/>
    <property type="match status" value="2"/>
</dbReference>
<evidence type="ECO:0000256" key="9">
    <source>
        <dbReference type="PROSITE-ProRule" id="PRU10125"/>
    </source>
</evidence>
<organism evidence="10 11">
    <name type="scientific">Haematospirillum jordaniae</name>
    <dbReference type="NCBI Taxonomy" id="1549855"/>
    <lineage>
        <taxon>Bacteria</taxon>
        <taxon>Pseudomonadati</taxon>
        <taxon>Pseudomonadota</taxon>
        <taxon>Alphaproteobacteria</taxon>
        <taxon>Rhodospirillales</taxon>
        <taxon>Novispirillaceae</taxon>
        <taxon>Haematospirillum</taxon>
    </lineage>
</organism>
<dbReference type="Proteomes" id="UP000076066">
    <property type="component" value="Chromosome"/>
</dbReference>
<dbReference type="Pfam" id="PF01678">
    <property type="entry name" value="DAP_epimerase"/>
    <property type="match status" value="2"/>
</dbReference>
<dbReference type="AlphaFoldDB" id="A0A143DDS2"/>
<dbReference type="EMBL" id="CP014525">
    <property type="protein sequence ID" value="AMW34423.1"/>
    <property type="molecule type" value="Genomic_DNA"/>
</dbReference>
<feature type="binding site" evidence="8">
    <location>
        <position position="48"/>
    </location>
    <ligand>
        <name>substrate</name>
    </ligand>
</feature>
<keyword evidence="11" id="KW-1185">Reference proteome</keyword>
<dbReference type="Gene3D" id="3.10.310.10">
    <property type="entry name" value="Diaminopimelate Epimerase, Chain A, domain 1"/>
    <property type="match status" value="2"/>
</dbReference>
<reference evidence="10 11" key="1">
    <citation type="submission" date="2016-02" db="EMBL/GenBank/DDBJ databases">
        <title>Complete Genome of H5569, the type strain of the newly described species Haematospirillium jordaniae.</title>
        <authorList>
            <person name="Nicholson A.C."/>
            <person name="Humrighouse B.W."/>
            <person name="Loparov V."/>
            <person name="McQuiston J.R."/>
        </authorList>
    </citation>
    <scope>NUCLEOTIDE SEQUENCE [LARGE SCALE GENOMIC DNA]</scope>
    <source>
        <strain evidence="10 11">H5569</strain>
    </source>
</reference>
<feature type="binding site" evidence="8">
    <location>
        <position position="68"/>
    </location>
    <ligand>
        <name>substrate</name>
    </ligand>
</feature>
<dbReference type="HAMAP" id="MF_00197">
    <property type="entry name" value="DAP_epimerase"/>
    <property type="match status" value="1"/>
</dbReference>
<keyword evidence="8" id="KW-0963">Cytoplasm</keyword>
<keyword evidence="5 8" id="KW-0457">Lysine biosynthesis</keyword>
<evidence type="ECO:0000256" key="8">
    <source>
        <dbReference type="HAMAP-Rule" id="MF_00197"/>
    </source>
</evidence>
<feature type="binding site" evidence="8">
    <location>
        <begin position="211"/>
        <end position="212"/>
    </location>
    <ligand>
        <name>substrate</name>
    </ligand>
</feature>
<sequence>MTGALPFRKMHGLGNDFVVIDARRDPVALDPGIIACLGDRRYGVGFDQLVVLEPTQHQAASVFMRIFNPDGSEAGACGNATRCVASVLLDEKPDLSAVRIQTHAGLLEAFRDVSAGGVVVDMGAPFLDWQSIPVSEAVDTLEVALSVGDLSRPSLVSMGNPHAVFFVSRLDDVPLAVLGPRIENHPLFPDRTNVEIVEVCSRDHLKMRVWERGAGLTPACGSGACAVLVAAVRRGLADRRVCVVCDGGELTVEWRESDGHVLMGGPVASVYTGLLDEAFTR</sequence>
<feature type="binding site" evidence="8">
    <location>
        <position position="193"/>
    </location>
    <ligand>
        <name>substrate</name>
    </ligand>
</feature>
<feature type="active site" evidence="9">
    <location>
        <position position="77"/>
    </location>
</feature>
<dbReference type="InterPro" id="IPR018510">
    <property type="entry name" value="DAP_epimerase_AS"/>
</dbReference>
<comment type="catalytic activity">
    <reaction evidence="7 8">
        <text>(2S,6S)-2,6-diaminopimelate = meso-2,6-diaminopimelate</text>
        <dbReference type="Rhea" id="RHEA:15393"/>
        <dbReference type="ChEBI" id="CHEBI:57609"/>
        <dbReference type="ChEBI" id="CHEBI:57791"/>
        <dbReference type="EC" id="5.1.1.7"/>
    </reaction>
</comment>
<feature type="active site" description="Proton acceptor" evidence="8">
    <location>
        <position position="220"/>
    </location>
</feature>
<dbReference type="STRING" id="1549855.AY555_03610"/>
<dbReference type="GO" id="GO:0008837">
    <property type="term" value="F:diaminopimelate epimerase activity"/>
    <property type="evidence" value="ECO:0007669"/>
    <property type="project" value="UniProtKB-UniRule"/>
</dbReference>
<comment type="function">
    <text evidence="8">Catalyzes the stereoinversion of LL-2,6-diaminopimelate (L,L-DAP) to meso-diaminopimelate (meso-DAP), a precursor of L-lysine and an essential component of the bacterial peptidoglycan.</text>
</comment>
<keyword evidence="4 8" id="KW-0028">Amino-acid biosynthesis</keyword>
<feature type="binding site" evidence="8">
    <location>
        <begin position="78"/>
        <end position="79"/>
    </location>
    <ligand>
        <name>substrate</name>
    </ligand>
</feature>
<dbReference type="GeneID" id="53316235"/>
<name>A0A143DDS2_9PROT</name>
<evidence type="ECO:0000256" key="6">
    <source>
        <dbReference type="ARBA" id="ARBA00023235"/>
    </source>
</evidence>
<dbReference type="PANTHER" id="PTHR31689:SF0">
    <property type="entry name" value="DIAMINOPIMELATE EPIMERASE"/>
    <property type="match status" value="1"/>
</dbReference>
<dbReference type="NCBIfam" id="TIGR00652">
    <property type="entry name" value="DapF"/>
    <property type="match status" value="1"/>
</dbReference>
<dbReference type="GO" id="GO:0009089">
    <property type="term" value="P:lysine biosynthetic process via diaminopimelate"/>
    <property type="evidence" value="ECO:0007669"/>
    <property type="project" value="UniProtKB-UniRule"/>
</dbReference>
<feature type="site" description="Could be important to modulate the pK values of the two catalytic cysteine residues" evidence="8">
    <location>
        <position position="162"/>
    </location>
</feature>
<comment type="similarity">
    <text evidence="2 8">Belongs to the diaminopimelate epimerase family.</text>
</comment>
<comment type="subcellular location">
    <subcellularLocation>
        <location evidence="8">Cytoplasm</location>
    </subcellularLocation>
</comment>
<protein>
    <recommendedName>
        <fullName evidence="3 8">Diaminopimelate epimerase</fullName>
        <shortName evidence="8">DAP epimerase</shortName>
        <ecNumber evidence="3 8">5.1.1.7</ecNumber>
    </recommendedName>
    <alternativeName>
        <fullName evidence="8">PLP-independent amino acid racemase</fullName>
    </alternativeName>
</protein>
<evidence type="ECO:0000256" key="4">
    <source>
        <dbReference type="ARBA" id="ARBA00022605"/>
    </source>
</evidence>
<evidence type="ECO:0000256" key="3">
    <source>
        <dbReference type="ARBA" id="ARBA00013080"/>
    </source>
</evidence>
<dbReference type="InterPro" id="IPR001653">
    <property type="entry name" value="DAP_epimerase_DapF"/>
</dbReference>
<feature type="binding site" evidence="8">
    <location>
        <position position="15"/>
    </location>
    <ligand>
        <name>substrate</name>
    </ligand>
</feature>
<accession>A0A143DDS2</accession>
<evidence type="ECO:0000256" key="7">
    <source>
        <dbReference type="ARBA" id="ARBA00051712"/>
    </source>
</evidence>
<comment type="pathway">
    <text evidence="1 8">Amino-acid biosynthesis; L-lysine biosynthesis via DAP pathway; DL-2,6-diaminopimelate from LL-2,6-diaminopimelate: step 1/1.</text>
</comment>
<dbReference type="RefSeq" id="WP_066133575.1">
    <property type="nucleotide sequence ID" value="NZ_CP014525.1"/>
</dbReference>
<gene>
    <name evidence="8" type="primary">dapF</name>
    <name evidence="10" type="ORF">AY555_03610</name>
</gene>
<feature type="binding site" evidence="8">
    <location>
        <position position="160"/>
    </location>
    <ligand>
        <name>substrate</name>
    </ligand>
</feature>